<gene>
    <name evidence="2" type="ORF">ES332_A02G212700v1</name>
</gene>
<name>A0A5D2RKZ2_GOSTO</name>
<dbReference type="EMBL" id="CM017611">
    <property type="protein sequence ID" value="TYI41123.1"/>
    <property type="molecule type" value="Genomic_DNA"/>
</dbReference>
<protein>
    <submittedName>
        <fullName evidence="2">Uncharacterized protein</fullName>
    </submittedName>
</protein>
<organism evidence="2 3">
    <name type="scientific">Gossypium tomentosum</name>
    <name type="common">Hawaiian cotton</name>
    <name type="synonym">Gossypium sandvicense</name>
    <dbReference type="NCBI Taxonomy" id="34277"/>
    <lineage>
        <taxon>Eukaryota</taxon>
        <taxon>Viridiplantae</taxon>
        <taxon>Streptophyta</taxon>
        <taxon>Embryophyta</taxon>
        <taxon>Tracheophyta</taxon>
        <taxon>Spermatophyta</taxon>
        <taxon>Magnoliopsida</taxon>
        <taxon>eudicotyledons</taxon>
        <taxon>Gunneridae</taxon>
        <taxon>Pentapetalae</taxon>
        <taxon>rosids</taxon>
        <taxon>malvids</taxon>
        <taxon>Malvales</taxon>
        <taxon>Malvaceae</taxon>
        <taxon>Malvoideae</taxon>
        <taxon>Gossypium</taxon>
    </lineage>
</organism>
<evidence type="ECO:0000313" key="3">
    <source>
        <dbReference type="Proteomes" id="UP000322667"/>
    </source>
</evidence>
<reference evidence="2 3" key="1">
    <citation type="submission" date="2019-07" db="EMBL/GenBank/DDBJ databases">
        <title>WGS assembly of Gossypium tomentosum.</title>
        <authorList>
            <person name="Chen Z.J."/>
            <person name="Sreedasyam A."/>
            <person name="Ando A."/>
            <person name="Song Q."/>
            <person name="De L."/>
            <person name="Hulse-Kemp A."/>
            <person name="Ding M."/>
            <person name="Ye W."/>
            <person name="Kirkbride R."/>
            <person name="Jenkins J."/>
            <person name="Plott C."/>
            <person name="Lovell J."/>
            <person name="Lin Y.-M."/>
            <person name="Vaughn R."/>
            <person name="Liu B."/>
            <person name="Li W."/>
            <person name="Simpson S."/>
            <person name="Scheffler B."/>
            <person name="Saski C."/>
            <person name="Grover C."/>
            <person name="Hu G."/>
            <person name="Conover J."/>
            <person name="Carlson J."/>
            <person name="Shu S."/>
            <person name="Boston L."/>
            <person name="Williams M."/>
            <person name="Peterson D."/>
            <person name="Mcgee K."/>
            <person name="Jones D."/>
            <person name="Wendel J."/>
            <person name="Stelly D."/>
            <person name="Grimwood J."/>
            <person name="Schmutz J."/>
        </authorList>
    </citation>
    <scope>NUCLEOTIDE SEQUENCE [LARGE SCALE GENOMIC DNA]</scope>
    <source>
        <strain evidence="2">7179.01</strain>
    </source>
</reference>
<keyword evidence="3" id="KW-1185">Reference proteome</keyword>
<evidence type="ECO:0000313" key="2">
    <source>
        <dbReference type="EMBL" id="TYI41123.1"/>
    </source>
</evidence>
<keyword evidence="1" id="KW-0812">Transmembrane</keyword>
<evidence type="ECO:0000256" key="1">
    <source>
        <dbReference type="SAM" id="Phobius"/>
    </source>
</evidence>
<accession>A0A5D2RKZ2</accession>
<feature type="transmembrane region" description="Helical" evidence="1">
    <location>
        <begin position="15"/>
        <end position="38"/>
    </location>
</feature>
<keyword evidence="1" id="KW-0472">Membrane</keyword>
<keyword evidence="1" id="KW-1133">Transmembrane helix</keyword>
<dbReference type="AlphaFoldDB" id="A0A5D2RKZ2"/>
<sequence>MSRSGRTQPRVEAVLYLYLKVLFILKIITNVVLIFWFWRSTVASISQKFVQPIGKVYPGRHGIL</sequence>
<dbReference type="Proteomes" id="UP000322667">
    <property type="component" value="Chromosome A02"/>
</dbReference>
<proteinExistence type="predicted"/>